<gene>
    <name evidence="1" type="ORF">RRG08_050122</name>
</gene>
<keyword evidence="2" id="KW-1185">Reference proteome</keyword>
<dbReference type="AlphaFoldDB" id="A0AAE0Z697"/>
<reference evidence="1" key="1">
    <citation type="journal article" date="2023" name="G3 (Bethesda)">
        <title>A reference genome for the long-term kleptoplast-retaining sea slug Elysia crispata morphotype clarki.</title>
        <authorList>
            <person name="Eastman K.E."/>
            <person name="Pendleton A.L."/>
            <person name="Shaikh M.A."/>
            <person name="Suttiyut T."/>
            <person name="Ogas R."/>
            <person name="Tomko P."/>
            <person name="Gavelis G."/>
            <person name="Widhalm J.R."/>
            <person name="Wisecaver J.H."/>
        </authorList>
    </citation>
    <scope>NUCLEOTIDE SEQUENCE</scope>
    <source>
        <strain evidence="1">ECLA1</strain>
    </source>
</reference>
<organism evidence="1 2">
    <name type="scientific">Elysia crispata</name>
    <name type="common">lettuce slug</name>
    <dbReference type="NCBI Taxonomy" id="231223"/>
    <lineage>
        <taxon>Eukaryota</taxon>
        <taxon>Metazoa</taxon>
        <taxon>Spiralia</taxon>
        <taxon>Lophotrochozoa</taxon>
        <taxon>Mollusca</taxon>
        <taxon>Gastropoda</taxon>
        <taxon>Heterobranchia</taxon>
        <taxon>Euthyneura</taxon>
        <taxon>Panpulmonata</taxon>
        <taxon>Sacoglossa</taxon>
        <taxon>Placobranchoidea</taxon>
        <taxon>Plakobranchidae</taxon>
        <taxon>Elysia</taxon>
    </lineage>
</organism>
<evidence type="ECO:0000313" key="2">
    <source>
        <dbReference type="Proteomes" id="UP001283361"/>
    </source>
</evidence>
<accession>A0AAE0Z697</accession>
<dbReference type="Proteomes" id="UP001283361">
    <property type="component" value="Unassembled WGS sequence"/>
</dbReference>
<proteinExistence type="predicted"/>
<sequence length="70" mass="8029">MDELICSLVDIPVYKMADGGAKLNRQGTENLLFKSNSEIRARMQATQPTILRSYEHADILPETAFYRRKL</sequence>
<comment type="caution">
    <text evidence="1">The sequence shown here is derived from an EMBL/GenBank/DDBJ whole genome shotgun (WGS) entry which is preliminary data.</text>
</comment>
<evidence type="ECO:0000313" key="1">
    <source>
        <dbReference type="EMBL" id="KAK3763420.1"/>
    </source>
</evidence>
<name>A0AAE0Z697_9GAST</name>
<dbReference type="EMBL" id="JAWDGP010004563">
    <property type="protein sequence ID" value="KAK3763420.1"/>
    <property type="molecule type" value="Genomic_DNA"/>
</dbReference>
<protein>
    <submittedName>
        <fullName evidence="1">Uncharacterized protein</fullName>
    </submittedName>
</protein>